<feature type="region of interest" description="Disordered" evidence="1">
    <location>
        <begin position="1"/>
        <end position="22"/>
    </location>
</feature>
<sequence>MADTIESSLSEYGANVEAEITG</sequence>
<reference evidence="2" key="1">
    <citation type="submission" date="2018-05" db="EMBL/GenBank/DDBJ databases">
        <authorList>
            <person name="Lanie J.A."/>
            <person name="Ng W.-L."/>
            <person name="Kazmierczak K.M."/>
            <person name="Andrzejewski T.M."/>
            <person name="Davidsen T.M."/>
            <person name="Wayne K.J."/>
            <person name="Tettelin H."/>
            <person name="Glass J.I."/>
            <person name="Rusch D."/>
            <person name="Podicherti R."/>
            <person name="Tsui H.-C.T."/>
            <person name="Winkler M.E."/>
        </authorList>
    </citation>
    <scope>NUCLEOTIDE SEQUENCE</scope>
</reference>
<gene>
    <name evidence="2" type="ORF">METZ01_LOCUS19693</name>
</gene>
<feature type="compositionally biased region" description="Polar residues" evidence="1">
    <location>
        <begin position="1"/>
        <end position="10"/>
    </location>
</feature>
<proteinExistence type="predicted"/>
<dbReference type="EMBL" id="UINC01000994">
    <property type="protein sequence ID" value="SUZ66839.1"/>
    <property type="molecule type" value="Genomic_DNA"/>
</dbReference>
<accession>A0A381PLA4</accession>
<dbReference type="AlphaFoldDB" id="A0A381PLA4"/>
<name>A0A381PLA4_9ZZZZ</name>
<protein>
    <submittedName>
        <fullName evidence="2">Uncharacterized protein</fullName>
    </submittedName>
</protein>
<evidence type="ECO:0000256" key="1">
    <source>
        <dbReference type="SAM" id="MobiDB-lite"/>
    </source>
</evidence>
<organism evidence="2">
    <name type="scientific">marine metagenome</name>
    <dbReference type="NCBI Taxonomy" id="408172"/>
    <lineage>
        <taxon>unclassified sequences</taxon>
        <taxon>metagenomes</taxon>
        <taxon>ecological metagenomes</taxon>
    </lineage>
</organism>
<evidence type="ECO:0000313" key="2">
    <source>
        <dbReference type="EMBL" id="SUZ66839.1"/>
    </source>
</evidence>